<feature type="transmembrane region" description="Helical" evidence="2">
    <location>
        <begin position="12"/>
        <end position="34"/>
    </location>
</feature>
<protein>
    <recommendedName>
        <fullName evidence="3">Major facilitator superfamily (MFS) profile domain-containing protein</fullName>
    </recommendedName>
</protein>
<comment type="subcellular location">
    <subcellularLocation>
        <location evidence="1">Membrane</location>
        <topology evidence="1">Multi-pass membrane protein</topology>
    </subcellularLocation>
</comment>
<feature type="transmembrane region" description="Helical" evidence="2">
    <location>
        <begin position="169"/>
        <end position="189"/>
    </location>
</feature>
<evidence type="ECO:0000313" key="4">
    <source>
        <dbReference type="EMBL" id="CAI6339141.1"/>
    </source>
</evidence>
<feature type="transmembrane region" description="Helical" evidence="2">
    <location>
        <begin position="102"/>
        <end position="124"/>
    </location>
</feature>
<dbReference type="OrthoDB" id="5667at2759"/>
<evidence type="ECO:0000256" key="1">
    <source>
        <dbReference type="ARBA" id="ARBA00004141"/>
    </source>
</evidence>
<gene>
    <name evidence="4" type="ORF">PDIGIT_LOCUS12288</name>
</gene>
<organism evidence="4 5">
    <name type="scientific">Periconia digitata</name>
    <dbReference type="NCBI Taxonomy" id="1303443"/>
    <lineage>
        <taxon>Eukaryota</taxon>
        <taxon>Fungi</taxon>
        <taxon>Dikarya</taxon>
        <taxon>Ascomycota</taxon>
        <taxon>Pezizomycotina</taxon>
        <taxon>Dothideomycetes</taxon>
        <taxon>Pleosporomycetidae</taxon>
        <taxon>Pleosporales</taxon>
        <taxon>Massarineae</taxon>
        <taxon>Periconiaceae</taxon>
        <taxon>Periconia</taxon>
    </lineage>
</organism>
<dbReference type="GO" id="GO:0022857">
    <property type="term" value="F:transmembrane transporter activity"/>
    <property type="evidence" value="ECO:0007669"/>
    <property type="project" value="InterPro"/>
</dbReference>
<evidence type="ECO:0000256" key="2">
    <source>
        <dbReference type="SAM" id="Phobius"/>
    </source>
</evidence>
<dbReference type="SUPFAM" id="SSF103473">
    <property type="entry name" value="MFS general substrate transporter"/>
    <property type="match status" value="1"/>
</dbReference>
<dbReference type="AlphaFoldDB" id="A0A9W4XVC3"/>
<keyword evidence="5" id="KW-1185">Reference proteome</keyword>
<accession>A0A9W4XVC3</accession>
<evidence type="ECO:0000259" key="3">
    <source>
        <dbReference type="PROSITE" id="PS50850"/>
    </source>
</evidence>
<reference evidence="4" key="1">
    <citation type="submission" date="2023-01" db="EMBL/GenBank/DDBJ databases">
        <authorList>
            <person name="Van Ghelder C."/>
            <person name="Rancurel C."/>
        </authorList>
    </citation>
    <scope>NUCLEOTIDE SEQUENCE</scope>
    <source>
        <strain evidence="4">CNCM I-4278</strain>
    </source>
</reference>
<feature type="transmembrane region" description="Helical" evidence="2">
    <location>
        <begin position="133"/>
        <end position="154"/>
    </location>
</feature>
<comment type="caution">
    <text evidence="4">The sequence shown here is derived from an EMBL/GenBank/DDBJ whole genome shotgun (WGS) entry which is preliminary data.</text>
</comment>
<dbReference type="InterPro" id="IPR020846">
    <property type="entry name" value="MFS_dom"/>
</dbReference>
<proteinExistence type="predicted"/>
<dbReference type="PANTHER" id="PTHR11360:SF177">
    <property type="entry name" value="RIBOFLAVIN TRANSPORTER MCH5"/>
    <property type="match status" value="1"/>
</dbReference>
<name>A0A9W4XVC3_9PLEO</name>
<dbReference type="PANTHER" id="PTHR11360">
    <property type="entry name" value="MONOCARBOXYLATE TRANSPORTER"/>
    <property type="match status" value="1"/>
</dbReference>
<evidence type="ECO:0000313" key="5">
    <source>
        <dbReference type="Proteomes" id="UP001152607"/>
    </source>
</evidence>
<dbReference type="EMBL" id="CAOQHR010000009">
    <property type="protein sequence ID" value="CAI6339141.1"/>
    <property type="molecule type" value="Genomic_DNA"/>
</dbReference>
<keyword evidence="2" id="KW-0472">Membrane</keyword>
<dbReference type="GO" id="GO:0016020">
    <property type="term" value="C:membrane"/>
    <property type="evidence" value="ECO:0007669"/>
    <property type="project" value="UniProtKB-SubCell"/>
</dbReference>
<dbReference type="PROSITE" id="PS50850">
    <property type="entry name" value="MFS"/>
    <property type="match status" value="1"/>
</dbReference>
<sequence>MAIAKRALKPEFLSLTIAFFLFSFGGLLPLLYVTEIAVSGGMPIEISQYLVCILNAGGFLGRICSGILGSLIGMFNVSVILTLLCSLIVLVVWILGTGTAGAVVFAVLFGFAFNFVVAAVPVLVSQVSEFQELGLRVGVVWGTSSIGAIAGIPIGSSLIRGDEYVRMKVFAGVLIVGAAFFFALSRYFVGGGAVLKKV</sequence>
<feature type="transmembrane region" description="Helical" evidence="2">
    <location>
        <begin position="71"/>
        <end position="96"/>
    </location>
</feature>
<dbReference type="Gene3D" id="1.20.1250.20">
    <property type="entry name" value="MFS general substrate transporter like domains"/>
    <property type="match status" value="1"/>
</dbReference>
<feature type="transmembrane region" description="Helical" evidence="2">
    <location>
        <begin position="46"/>
        <end position="64"/>
    </location>
</feature>
<dbReference type="InterPro" id="IPR050327">
    <property type="entry name" value="Proton-linked_MCT"/>
</dbReference>
<feature type="domain" description="Major facilitator superfamily (MFS) profile" evidence="3">
    <location>
        <begin position="11"/>
        <end position="198"/>
    </location>
</feature>
<keyword evidence="2" id="KW-0812">Transmembrane</keyword>
<keyword evidence="2" id="KW-1133">Transmembrane helix</keyword>
<dbReference type="InterPro" id="IPR036259">
    <property type="entry name" value="MFS_trans_sf"/>
</dbReference>
<dbReference type="Proteomes" id="UP001152607">
    <property type="component" value="Unassembled WGS sequence"/>
</dbReference>